<gene>
    <name evidence="1" type="ORF">MJO28_016009</name>
</gene>
<organism evidence="1 2">
    <name type="scientific">Puccinia striiformis f. sp. tritici</name>
    <dbReference type="NCBI Taxonomy" id="168172"/>
    <lineage>
        <taxon>Eukaryota</taxon>
        <taxon>Fungi</taxon>
        <taxon>Dikarya</taxon>
        <taxon>Basidiomycota</taxon>
        <taxon>Pucciniomycotina</taxon>
        <taxon>Pucciniomycetes</taxon>
        <taxon>Pucciniales</taxon>
        <taxon>Pucciniaceae</taxon>
        <taxon>Puccinia</taxon>
    </lineage>
</organism>
<proteinExistence type="predicted"/>
<reference evidence="2" key="1">
    <citation type="journal article" date="2018" name="BMC Genomics">
        <title>Genomic insights into host adaptation between the wheat stripe rust pathogen (Puccinia striiformis f. sp. tritici) and the barley stripe rust pathogen (Puccinia striiformis f. sp. hordei).</title>
        <authorList>
            <person name="Xia C."/>
            <person name="Wang M."/>
            <person name="Yin C."/>
            <person name="Cornejo O.E."/>
            <person name="Hulbert S.H."/>
            <person name="Chen X."/>
        </authorList>
    </citation>
    <scope>NUCLEOTIDE SEQUENCE [LARGE SCALE GENOMIC DNA]</scope>
    <source>
        <strain evidence="2">93-210</strain>
    </source>
</reference>
<dbReference type="EMBL" id="CM045881">
    <property type="protein sequence ID" value="KAI7937110.1"/>
    <property type="molecule type" value="Genomic_DNA"/>
</dbReference>
<name>A0ACC0DSB0_9BASI</name>
<protein>
    <submittedName>
        <fullName evidence="1">Uncharacterized protein</fullName>
    </submittedName>
</protein>
<dbReference type="Proteomes" id="UP001060170">
    <property type="component" value="Chromosome 17"/>
</dbReference>
<comment type="caution">
    <text evidence="1">The sequence shown here is derived from an EMBL/GenBank/DDBJ whole genome shotgun (WGS) entry which is preliminary data.</text>
</comment>
<reference evidence="1 2" key="3">
    <citation type="journal article" date="2022" name="Microbiol. Spectr.">
        <title>Folding features and dynamics of 3D genome architecture in plant fungal pathogens.</title>
        <authorList>
            <person name="Xia C."/>
        </authorList>
    </citation>
    <scope>NUCLEOTIDE SEQUENCE [LARGE SCALE GENOMIC DNA]</scope>
    <source>
        <strain evidence="1 2">93-210</strain>
    </source>
</reference>
<evidence type="ECO:0000313" key="1">
    <source>
        <dbReference type="EMBL" id="KAI7937110.1"/>
    </source>
</evidence>
<evidence type="ECO:0000313" key="2">
    <source>
        <dbReference type="Proteomes" id="UP001060170"/>
    </source>
</evidence>
<sequence>MLFTTEVNQSHVPLDAQSPKQTDYTASFSNDVTLPEPAGVASRILTSTSAP</sequence>
<keyword evidence="2" id="KW-1185">Reference proteome</keyword>
<accession>A0ACC0DSB0</accession>
<reference evidence="2" key="2">
    <citation type="journal article" date="2018" name="Mol. Plant Microbe Interact.">
        <title>Genome sequence resources for the wheat stripe rust pathogen (Puccinia striiformis f. sp. tritici) and the barley stripe rust pathogen (Puccinia striiformis f. sp. hordei).</title>
        <authorList>
            <person name="Xia C."/>
            <person name="Wang M."/>
            <person name="Yin C."/>
            <person name="Cornejo O.E."/>
            <person name="Hulbert S.H."/>
            <person name="Chen X."/>
        </authorList>
    </citation>
    <scope>NUCLEOTIDE SEQUENCE [LARGE SCALE GENOMIC DNA]</scope>
    <source>
        <strain evidence="2">93-210</strain>
    </source>
</reference>